<accession>A0ACB9XI16</accession>
<dbReference type="Proteomes" id="UP001057452">
    <property type="component" value="Chromosome 5"/>
</dbReference>
<sequence>MQMATLEKNTASTDGDQKENMLTPSKVDSHPVCNDTMKFSNLTPVSLSSLSRALIQRHYQSNDKSRLAQTKARLRSSVGVRGSPETNSVTRFMAQQRMKTPEVQRPPSSQCILSPQVATLRWSRDVDRSRYGLRVYACKNPNLNPITEKPPPPPD</sequence>
<comment type="caution">
    <text evidence="1">The sequence shown here is derived from an EMBL/GenBank/DDBJ whole genome shotgun (WGS) entry which is preliminary data.</text>
</comment>
<evidence type="ECO:0000313" key="2">
    <source>
        <dbReference type="Proteomes" id="UP001057452"/>
    </source>
</evidence>
<gene>
    <name evidence="1" type="ORF">KUCAC02_030197</name>
</gene>
<organism evidence="1 2">
    <name type="scientific">Chaenocephalus aceratus</name>
    <name type="common">Blackfin icefish</name>
    <name type="synonym">Chaenichthys aceratus</name>
    <dbReference type="NCBI Taxonomy" id="36190"/>
    <lineage>
        <taxon>Eukaryota</taxon>
        <taxon>Metazoa</taxon>
        <taxon>Chordata</taxon>
        <taxon>Craniata</taxon>
        <taxon>Vertebrata</taxon>
        <taxon>Euteleostomi</taxon>
        <taxon>Actinopterygii</taxon>
        <taxon>Neopterygii</taxon>
        <taxon>Teleostei</taxon>
        <taxon>Neoteleostei</taxon>
        <taxon>Acanthomorphata</taxon>
        <taxon>Eupercaria</taxon>
        <taxon>Perciformes</taxon>
        <taxon>Notothenioidei</taxon>
        <taxon>Channichthyidae</taxon>
        <taxon>Chaenocephalus</taxon>
    </lineage>
</organism>
<name>A0ACB9XI16_CHAAC</name>
<proteinExistence type="predicted"/>
<evidence type="ECO:0000313" key="1">
    <source>
        <dbReference type="EMBL" id="KAI4826764.1"/>
    </source>
</evidence>
<protein>
    <submittedName>
        <fullName evidence="1">Uncharacterized protein</fullName>
    </submittedName>
</protein>
<reference evidence="1" key="1">
    <citation type="submission" date="2022-05" db="EMBL/GenBank/DDBJ databases">
        <title>Chromosome-level genome of Chaenocephalus aceratus.</title>
        <authorList>
            <person name="Park H."/>
        </authorList>
    </citation>
    <scope>NUCLEOTIDE SEQUENCE</scope>
    <source>
        <strain evidence="1">KU_202001</strain>
    </source>
</reference>
<dbReference type="EMBL" id="CM043789">
    <property type="protein sequence ID" value="KAI4826764.1"/>
    <property type="molecule type" value="Genomic_DNA"/>
</dbReference>
<keyword evidence="2" id="KW-1185">Reference proteome</keyword>